<name>A0A850XNU0_PIACA</name>
<dbReference type="GO" id="GO:0020037">
    <property type="term" value="F:heme binding"/>
    <property type="evidence" value="ECO:0007669"/>
    <property type="project" value="InterPro"/>
</dbReference>
<dbReference type="OrthoDB" id="3934656at2759"/>
<dbReference type="InterPro" id="IPR036396">
    <property type="entry name" value="Cyt_P450_sf"/>
</dbReference>
<feature type="non-terminal residue" evidence="6">
    <location>
        <position position="1"/>
    </location>
</feature>
<dbReference type="InterPro" id="IPR001128">
    <property type="entry name" value="Cyt_P450"/>
</dbReference>
<comment type="caution">
    <text evidence="6">The sequence shown here is derived from an EMBL/GenBank/DDBJ whole genome shotgun (WGS) entry which is preliminary data.</text>
</comment>
<dbReference type="GO" id="GO:0019373">
    <property type="term" value="P:epoxygenase P450 pathway"/>
    <property type="evidence" value="ECO:0007669"/>
    <property type="project" value="TreeGrafter"/>
</dbReference>
<comment type="cofactor">
    <cofactor evidence="1">
        <name>heme</name>
        <dbReference type="ChEBI" id="CHEBI:30413"/>
    </cofactor>
</comment>
<dbReference type="AlphaFoldDB" id="A0A850XNU0"/>
<accession>A0A850XNU0</accession>
<evidence type="ECO:0000256" key="5">
    <source>
        <dbReference type="SAM" id="MobiDB-lite"/>
    </source>
</evidence>
<dbReference type="InterPro" id="IPR002401">
    <property type="entry name" value="Cyt_P450_E_grp-I"/>
</dbReference>
<dbReference type="Gene3D" id="1.10.630.10">
    <property type="entry name" value="Cytochrome P450"/>
    <property type="match status" value="1"/>
</dbReference>
<sequence>QLSETYGPVFTVHLGSRPCVVLAGYKILKETLVERAEEFSGRGDFPAVQQWSHGDGDAPK</sequence>
<evidence type="ECO:0000256" key="2">
    <source>
        <dbReference type="ARBA" id="ARBA00010617"/>
    </source>
</evidence>
<dbReference type="Pfam" id="PF00067">
    <property type="entry name" value="p450"/>
    <property type="match status" value="1"/>
</dbReference>
<dbReference type="PANTHER" id="PTHR24300">
    <property type="entry name" value="CYTOCHROME P450 508A4-RELATED"/>
    <property type="match status" value="1"/>
</dbReference>
<gene>
    <name evidence="6" type="primary">Cyp2f2_1</name>
    <name evidence="6" type="ORF">PIACAY_R14685</name>
</gene>
<dbReference type="SUPFAM" id="SSF48264">
    <property type="entry name" value="Cytochrome P450"/>
    <property type="match status" value="1"/>
</dbReference>
<dbReference type="PANTHER" id="PTHR24300:SF424">
    <property type="entry name" value="CYTOCHROME P450"/>
    <property type="match status" value="1"/>
</dbReference>
<evidence type="ECO:0000256" key="4">
    <source>
        <dbReference type="ARBA" id="ARBA00023004"/>
    </source>
</evidence>
<dbReference type="GO" id="GO:0006805">
    <property type="term" value="P:xenobiotic metabolic process"/>
    <property type="evidence" value="ECO:0007669"/>
    <property type="project" value="TreeGrafter"/>
</dbReference>
<protein>
    <submittedName>
        <fullName evidence="6">CP2F2 protein</fullName>
    </submittedName>
</protein>
<dbReference type="GO" id="GO:0005506">
    <property type="term" value="F:iron ion binding"/>
    <property type="evidence" value="ECO:0007669"/>
    <property type="project" value="InterPro"/>
</dbReference>
<keyword evidence="7" id="KW-1185">Reference proteome</keyword>
<dbReference type="PRINTS" id="PR00463">
    <property type="entry name" value="EP450I"/>
</dbReference>
<organism evidence="6 7">
    <name type="scientific">Piaya cayana</name>
    <name type="common">Common squirrel cuckoo</name>
    <dbReference type="NCBI Taxonomy" id="33601"/>
    <lineage>
        <taxon>Eukaryota</taxon>
        <taxon>Metazoa</taxon>
        <taxon>Chordata</taxon>
        <taxon>Craniata</taxon>
        <taxon>Vertebrata</taxon>
        <taxon>Euteleostomi</taxon>
        <taxon>Archelosauria</taxon>
        <taxon>Archosauria</taxon>
        <taxon>Dinosauria</taxon>
        <taxon>Saurischia</taxon>
        <taxon>Theropoda</taxon>
        <taxon>Coelurosauria</taxon>
        <taxon>Aves</taxon>
        <taxon>Neognathae</taxon>
        <taxon>Neoaves</taxon>
        <taxon>Otidimorphae</taxon>
        <taxon>Cuculiformes</taxon>
        <taxon>Coccyzidae</taxon>
        <taxon>Piaya</taxon>
    </lineage>
</organism>
<evidence type="ECO:0000313" key="7">
    <source>
        <dbReference type="Proteomes" id="UP000653271"/>
    </source>
</evidence>
<dbReference type="EMBL" id="WAAB01026656">
    <property type="protein sequence ID" value="NWH82952.1"/>
    <property type="molecule type" value="Genomic_DNA"/>
</dbReference>
<dbReference type="InterPro" id="IPR050182">
    <property type="entry name" value="Cytochrome_P450_fam2"/>
</dbReference>
<reference evidence="6" key="1">
    <citation type="submission" date="2019-09" db="EMBL/GenBank/DDBJ databases">
        <title>Bird 10,000 Genomes (B10K) Project - Family phase.</title>
        <authorList>
            <person name="Zhang G."/>
        </authorList>
    </citation>
    <scope>NUCLEOTIDE SEQUENCE</scope>
    <source>
        <strain evidence="6">B10K-DU-008-47</strain>
        <tissue evidence="6">Mixed tissue sample</tissue>
    </source>
</reference>
<evidence type="ECO:0000313" key="6">
    <source>
        <dbReference type="EMBL" id="NWH82952.1"/>
    </source>
</evidence>
<dbReference type="GO" id="GO:0016712">
    <property type="term" value="F:oxidoreductase activity, acting on paired donors, with incorporation or reduction of molecular oxygen, reduced flavin or flavoprotein as one donor, and incorporation of one atom of oxygen"/>
    <property type="evidence" value="ECO:0007669"/>
    <property type="project" value="TreeGrafter"/>
</dbReference>
<dbReference type="GO" id="GO:0008392">
    <property type="term" value="F:arachidonate epoxygenase activity"/>
    <property type="evidence" value="ECO:0007669"/>
    <property type="project" value="TreeGrafter"/>
</dbReference>
<keyword evidence="3" id="KW-0479">Metal-binding</keyword>
<dbReference type="GO" id="GO:0005737">
    <property type="term" value="C:cytoplasm"/>
    <property type="evidence" value="ECO:0007669"/>
    <property type="project" value="TreeGrafter"/>
</dbReference>
<evidence type="ECO:0000256" key="3">
    <source>
        <dbReference type="ARBA" id="ARBA00022723"/>
    </source>
</evidence>
<comment type="similarity">
    <text evidence="2">Belongs to the cytochrome P450 family.</text>
</comment>
<proteinExistence type="inferred from homology"/>
<evidence type="ECO:0000256" key="1">
    <source>
        <dbReference type="ARBA" id="ARBA00001971"/>
    </source>
</evidence>
<keyword evidence="4" id="KW-0408">Iron</keyword>
<feature type="region of interest" description="Disordered" evidence="5">
    <location>
        <begin position="38"/>
        <end position="60"/>
    </location>
</feature>
<dbReference type="Proteomes" id="UP000653271">
    <property type="component" value="Unassembled WGS sequence"/>
</dbReference>
<feature type="non-terminal residue" evidence="6">
    <location>
        <position position="60"/>
    </location>
</feature>